<sequence>MKVLEKDLKKGYLKILPEDQDDLWALYNIIKPLDRVTATTTRDVKHGEISSSRRIPMTLTIEVRTLEFQPFTERLRIRGVVVEGPERYGVKGHYHTLNIDPGKPLVIWKEKWGRNELEIISRFTSRKQKVLLAAFDYDEAAIAMLTEQGIRLLEDFASNIPGKREPALFQKGLEKYLSSIAEKIFNYINKFQVDIVVIASPGDLQRRVARIIKEKKQVNIITDTVSIGGQGGIRELLRRDSVREAIKEINIIKAQRILDEFHKYLSKNPDMVAYGIDDVEYAVKHNAVDKLLVSEELLRVYDEEARRRVSSILDEAYRRRAEIIIVPHNSDVGLEVEGLGGIVALLRYPLKKPLNN</sequence>
<dbReference type="SMART" id="SM01194">
    <property type="entry name" value="eRF1_1"/>
    <property type="match status" value="1"/>
</dbReference>
<comment type="domain">
    <text evidence="9">The N-terminal domain has the RNA-binding Sm fold. It harbors the endoribonuclease activity.</text>
</comment>
<dbReference type="InterPro" id="IPR005142">
    <property type="entry name" value="eRF1_3"/>
</dbReference>
<evidence type="ECO:0000256" key="3">
    <source>
        <dbReference type="ARBA" id="ARBA00009504"/>
    </source>
</evidence>
<dbReference type="EC" id="3.1.-.-" evidence="9"/>
<evidence type="ECO:0000256" key="4">
    <source>
        <dbReference type="ARBA" id="ARBA00022490"/>
    </source>
</evidence>
<dbReference type="InterPro" id="IPR058547">
    <property type="entry name" value="Pelota_N"/>
</dbReference>
<dbReference type="InterPro" id="IPR042226">
    <property type="entry name" value="eFR1_2_sf"/>
</dbReference>
<evidence type="ECO:0000256" key="8">
    <source>
        <dbReference type="ARBA" id="ARBA00022801"/>
    </source>
</evidence>
<gene>
    <name evidence="9" type="primary">pelA</name>
    <name evidence="11" type="ordered locus">Shell_1581</name>
</gene>
<comment type="subunit">
    <text evidence="9">Monomer.</text>
</comment>
<dbReference type="GO" id="GO:0070966">
    <property type="term" value="P:nuclear-transcribed mRNA catabolic process, no-go decay"/>
    <property type="evidence" value="ECO:0007669"/>
    <property type="project" value="InterPro"/>
</dbReference>
<dbReference type="KEGG" id="shc:Shell_1581"/>
<dbReference type="AlphaFoldDB" id="D7DA73"/>
<dbReference type="InterPro" id="IPR038069">
    <property type="entry name" value="Pelota/DOM34_N"/>
</dbReference>
<evidence type="ECO:0000259" key="10">
    <source>
        <dbReference type="SMART" id="SM01194"/>
    </source>
</evidence>
<dbReference type="Pfam" id="PF03464">
    <property type="entry name" value="eRF1_2"/>
    <property type="match status" value="1"/>
</dbReference>
<comment type="subcellular location">
    <subcellularLocation>
        <location evidence="2 9">Cytoplasm</location>
    </subcellularLocation>
</comment>
<dbReference type="EMBL" id="CP002051">
    <property type="protein sequence ID" value="ADI32669.1"/>
    <property type="molecule type" value="Genomic_DNA"/>
</dbReference>
<dbReference type="Gene3D" id="2.30.30.870">
    <property type="entry name" value="Pelota, domain A"/>
    <property type="match status" value="1"/>
</dbReference>
<dbReference type="GO" id="GO:0004519">
    <property type="term" value="F:endonuclease activity"/>
    <property type="evidence" value="ECO:0007669"/>
    <property type="project" value="UniProtKB-UniRule"/>
</dbReference>
<dbReference type="Pfam" id="PF26356">
    <property type="entry name" value="Pelota_N"/>
    <property type="match status" value="1"/>
</dbReference>
<name>D7DA73_STAHD</name>
<dbReference type="Proteomes" id="UP000002573">
    <property type="component" value="Chromosome"/>
</dbReference>
<dbReference type="GO" id="GO:0032790">
    <property type="term" value="P:ribosome disassembly"/>
    <property type="evidence" value="ECO:0007669"/>
    <property type="project" value="TreeGrafter"/>
</dbReference>
<reference evidence="11 12" key="2">
    <citation type="journal article" date="2011" name="Stand. Genomic Sci.">
        <title>Complete genome sequence of Staphylothermus hellenicus P8.</title>
        <authorList>
            <person name="Anderson I."/>
            <person name="Wirth R."/>
            <person name="Lucas S."/>
            <person name="Copeland A."/>
            <person name="Lapidus A."/>
            <person name="Cheng J.F."/>
            <person name="Goodwin L."/>
            <person name="Pitluck S."/>
            <person name="Davenport K."/>
            <person name="Detter J.C."/>
            <person name="Han C."/>
            <person name="Tapia R."/>
            <person name="Land M."/>
            <person name="Hauser L."/>
            <person name="Pati A."/>
            <person name="Mikhailova N."/>
            <person name="Woyke T."/>
            <person name="Klenk H.P."/>
            <person name="Kyrpides N."/>
            <person name="Ivanova N."/>
        </authorList>
    </citation>
    <scope>NUCLEOTIDE SEQUENCE [LARGE SCALE GENOMIC DNA]</scope>
    <source>
        <strain evidence="12">DSM 12710 / JCM 10830 / BK20S6-10-b1 / P8</strain>
    </source>
</reference>
<dbReference type="InterPro" id="IPR005140">
    <property type="entry name" value="eRF1_Pelota-like_N"/>
</dbReference>
<evidence type="ECO:0000256" key="9">
    <source>
        <dbReference type="HAMAP-Rule" id="MF_01853"/>
    </source>
</evidence>
<dbReference type="STRING" id="591019.Shell_1581"/>
<evidence type="ECO:0000256" key="6">
    <source>
        <dbReference type="ARBA" id="ARBA00022723"/>
    </source>
</evidence>
<dbReference type="SUPFAM" id="SSF159065">
    <property type="entry name" value="Dom34/Pelota N-terminal domain-like"/>
    <property type="match status" value="1"/>
</dbReference>
<comment type="similarity">
    <text evidence="3 9">Belongs to the eukaryotic release factor 1 family. Pelota subfamily.</text>
</comment>
<comment type="function">
    <text evidence="9">May function in recognizing stalled ribosomes, interact with stem-loop structures in stalled mRNA molecules, and effect endonucleolytic cleavage of the mRNA. May play a role in the release non-functional ribosomes and degradation of damaged mRNAs. Has endoribonuclease activity.</text>
</comment>
<proteinExistence type="inferred from homology"/>
<accession>D7DA73</accession>
<dbReference type="PANTHER" id="PTHR10853:SF0">
    <property type="entry name" value="PROTEIN PELOTA HOMOLOG"/>
    <property type="match status" value="1"/>
</dbReference>
<keyword evidence="4 9" id="KW-0963">Cytoplasm</keyword>
<dbReference type="SUPFAM" id="SSF53137">
    <property type="entry name" value="Translational machinery components"/>
    <property type="match status" value="1"/>
</dbReference>
<keyword evidence="8 9" id="KW-0378">Hydrolase</keyword>
<dbReference type="GO" id="GO:0016787">
    <property type="term" value="F:hydrolase activity"/>
    <property type="evidence" value="ECO:0007669"/>
    <property type="project" value="UniProtKB-KW"/>
</dbReference>
<reference evidence="12" key="1">
    <citation type="submission" date="2010-05" db="EMBL/GenBank/DDBJ databases">
        <title>Complete sequence of Staphylothermus hellenicus DSM 12710.</title>
        <authorList>
            <consortium name="US DOE Joint Genome Institute"/>
            <person name="Lucas S."/>
            <person name="Copeland A."/>
            <person name="Lapidus A."/>
            <person name="Cheng J.-F."/>
            <person name="Bruce D."/>
            <person name="Goodwin L."/>
            <person name="Pitluck S."/>
            <person name="Davenport K."/>
            <person name="Detter J.C."/>
            <person name="Han C."/>
            <person name="Tapia R."/>
            <person name="Larimer F."/>
            <person name="Land M."/>
            <person name="Hauser L."/>
            <person name="Kyrpides N."/>
            <person name="Mikhailova N."/>
            <person name="Anderson I.J."/>
            <person name="Woyke T."/>
        </authorList>
    </citation>
    <scope>NUCLEOTIDE SEQUENCE [LARGE SCALE GENOMIC DNA]</scope>
    <source>
        <strain evidence="12">DSM 12710 / JCM 10830 / BK20S6-10-b1 / P8</strain>
    </source>
</reference>
<dbReference type="GO" id="GO:0005737">
    <property type="term" value="C:cytoplasm"/>
    <property type="evidence" value="ECO:0007669"/>
    <property type="project" value="UniProtKB-SubCell"/>
</dbReference>
<dbReference type="GeneID" id="9234873"/>
<organism evidence="11 12">
    <name type="scientific">Staphylothermus hellenicus (strain DSM 12710 / JCM 10830 / BK20S6-10-b1 / P8)</name>
    <dbReference type="NCBI Taxonomy" id="591019"/>
    <lineage>
        <taxon>Archaea</taxon>
        <taxon>Thermoproteota</taxon>
        <taxon>Thermoprotei</taxon>
        <taxon>Desulfurococcales</taxon>
        <taxon>Desulfurococcaceae</taxon>
        <taxon>Staphylothermus</taxon>
    </lineage>
</organism>
<dbReference type="InterPro" id="IPR023521">
    <property type="entry name" value="Pelota_arc"/>
</dbReference>
<evidence type="ECO:0000313" key="11">
    <source>
        <dbReference type="EMBL" id="ADI32669.1"/>
    </source>
</evidence>
<dbReference type="GO" id="GO:0070481">
    <property type="term" value="P:nuclear-transcribed mRNA catabolic process, non-stop decay"/>
    <property type="evidence" value="ECO:0007669"/>
    <property type="project" value="InterPro"/>
</dbReference>
<dbReference type="InterPro" id="IPR029064">
    <property type="entry name" value="Ribosomal_eL30-like_sf"/>
</dbReference>
<protein>
    <recommendedName>
        <fullName evidence="9">Protein pelota homolog</fullName>
        <ecNumber evidence="9">3.1.-.-</ecNumber>
    </recommendedName>
</protein>
<dbReference type="SUPFAM" id="SSF55315">
    <property type="entry name" value="L30e-like"/>
    <property type="match status" value="1"/>
</dbReference>
<evidence type="ECO:0000256" key="1">
    <source>
        <dbReference type="ARBA" id="ARBA00001968"/>
    </source>
</evidence>
<keyword evidence="5 9" id="KW-0540">Nuclease</keyword>
<dbReference type="GO" id="GO:0071025">
    <property type="term" value="P:RNA surveillance"/>
    <property type="evidence" value="ECO:0007669"/>
    <property type="project" value="InterPro"/>
</dbReference>
<comment type="cofactor">
    <cofactor evidence="1 9">
        <name>a divalent metal cation</name>
        <dbReference type="ChEBI" id="CHEBI:60240"/>
    </cofactor>
</comment>
<dbReference type="InterPro" id="IPR004405">
    <property type="entry name" value="TF_pelota"/>
</dbReference>
<keyword evidence="6 9" id="KW-0479">Metal-binding</keyword>
<dbReference type="Gene3D" id="3.30.1330.30">
    <property type="match status" value="1"/>
</dbReference>
<keyword evidence="7 9" id="KW-0255">Endonuclease</keyword>
<dbReference type="GO" id="GO:0046872">
    <property type="term" value="F:metal ion binding"/>
    <property type="evidence" value="ECO:0007669"/>
    <property type="project" value="UniProtKB-UniRule"/>
</dbReference>
<dbReference type="Pfam" id="PF03465">
    <property type="entry name" value="eRF1_3"/>
    <property type="match status" value="1"/>
</dbReference>
<dbReference type="InterPro" id="IPR005141">
    <property type="entry name" value="eRF1_2"/>
</dbReference>
<keyword evidence="12" id="KW-1185">Reference proteome</keyword>
<evidence type="ECO:0000256" key="2">
    <source>
        <dbReference type="ARBA" id="ARBA00004496"/>
    </source>
</evidence>
<dbReference type="eggNOG" id="arCOG01741">
    <property type="taxonomic scope" value="Archaea"/>
</dbReference>
<evidence type="ECO:0000256" key="7">
    <source>
        <dbReference type="ARBA" id="ARBA00022759"/>
    </source>
</evidence>
<dbReference type="HAMAP" id="MF_01853">
    <property type="entry name" value="PelO"/>
    <property type="match status" value="1"/>
</dbReference>
<evidence type="ECO:0000256" key="5">
    <source>
        <dbReference type="ARBA" id="ARBA00022722"/>
    </source>
</evidence>
<dbReference type="OrthoDB" id="31300at2157"/>
<dbReference type="GO" id="GO:0070651">
    <property type="term" value="P:nonfunctional rRNA decay"/>
    <property type="evidence" value="ECO:0007669"/>
    <property type="project" value="TreeGrafter"/>
</dbReference>
<dbReference type="NCBIfam" id="TIGR00111">
    <property type="entry name" value="pelota"/>
    <property type="match status" value="1"/>
</dbReference>
<dbReference type="RefSeq" id="WP_013143867.1">
    <property type="nucleotide sequence ID" value="NC_014205.1"/>
</dbReference>
<dbReference type="PANTHER" id="PTHR10853">
    <property type="entry name" value="PELOTA"/>
    <property type="match status" value="1"/>
</dbReference>
<dbReference type="HOGENOM" id="CLU_023334_0_0_2"/>
<dbReference type="Gene3D" id="3.30.420.60">
    <property type="entry name" value="eRF1 domain 2"/>
    <property type="match status" value="1"/>
</dbReference>
<evidence type="ECO:0000313" key="12">
    <source>
        <dbReference type="Proteomes" id="UP000002573"/>
    </source>
</evidence>
<feature type="domain" description="eRF1/Pelota-like N-terminal" evidence="10">
    <location>
        <begin position="1"/>
        <end position="125"/>
    </location>
</feature>